<sequence>IRRWMGDFSNIPSVAKKMARMGQCFSSTEESVKVPLDGKAVEDRPDIVGGKHPRSGRPFIFSDGIGMISQPLLEKVCKKLEMAQIPSAIQIRYAGYKGMLCVNPLLPGDKLVLRESMRKFTCSSSDSLEVIKVSAPRPVCLNRPLITILEQLGVPSRVFLCLQQKMVLMFADALVCESTALQVLCTYLSGALPFRRLRMHGLCLTRNPFVRSLLYTVYKSTMDGLHTKSRIAVPLNKGRNMLGVLDETDTLKYGQVFVQYTALGPDTEGQDDGLPKTRIIFCTGAVLVTKCPCLHPGDVRKFTAVDVPALHHVKDCVVFPARGPRPHPNEMAGSDLDGDEYVVIWKKDLLFPGPNRKAMVFSDHSAPCDANKSLLEGMIQFVCNYIKNDNVGIMSNAHLAWADSLEDGIFSKQCLQIARKISTCLDFAKTGETSYLNKDEKPIQYPDFMEKGSSKDTYRSKRVLGHLYRLHRSLEAVVGTDFQTCVEDGDADCSLFALPGWEEYAAAAESVRANYASQMARIRRQYGIK</sequence>
<feature type="non-terminal residue" evidence="3">
    <location>
        <position position="529"/>
    </location>
</feature>
<keyword evidence="5" id="KW-1185">Reference proteome</keyword>
<dbReference type="PaxDb" id="6945-B7Q237"/>
<name>B7Q237_IXOSC</name>
<dbReference type="InParanoid" id="B7Q237"/>
<dbReference type="Pfam" id="PF05183">
    <property type="entry name" value="RdRP"/>
    <property type="match status" value="1"/>
</dbReference>
<dbReference type="PANTHER" id="PTHR23079">
    <property type="entry name" value="RNA-DEPENDENT RNA POLYMERASE"/>
    <property type="match status" value="1"/>
</dbReference>
<dbReference type="EMBL" id="ABJB010866628">
    <property type="status" value="NOT_ANNOTATED_CDS"/>
    <property type="molecule type" value="Genomic_DNA"/>
</dbReference>
<dbReference type="GO" id="GO:0003968">
    <property type="term" value="F:RNA-directed RNA polymerase activity"/>
    <property type="evidence" value="ECO:0000318"/>
    <property type="project" value="GO_Central"/>
</dbReference>
<dbReference type="GO" id="GO:0030422">
    <property type="term" value="P:siRNA processing"/>
    <property type="evidence" value="ECO:0000318"/>
    <property type="project" value="GO_Central"/>
</dbReference>
<feature type="domain" description="RDRP core" evidence="2">
    <location>
        <begin position="1"/>
        <end position="469"/>
    </location>
</feature>
<reference evidence="4" key="2">
    <citation type="submission" date="2020-05" db="UniProtKB">
        <authorList>
            <consortium name="EnsemblMetazoa"/>
        </authorList>
    </citation>
    <scope>IDENTIFICATION</scope>
    <source>
        <strain evidence="4">wikel</strain>
    </source>
</reference>
<dbReference type="STRING" id="6945.B7Q237"/>
<dbReference type="VEuPathDB" id="VectorBase:ISCP_016645"/>
<dbReference type="EnsemblMetazoa" id="ISCW008904-RA">
    <property type="protein sequence ID" value="ISCW008904-PA"/>
    <property type="gene ID" value="ISCW008904"/>
</dbReference>
<dbReference type="EMBL" id="DS841100">
    <property type="protein sequence ID" value="EEC12909.1"/>
    <property type="molecule type" value="Genomic_DNA"/>
</dbReference>
<dbReference type="AlphaFoldDB" id="B7Q237"/>
<organism>
    <name type="scientific">Ixodes scapularis</name>
    <name type="common">Black-legged tick</name>
    <name type="synonym">Deer tick</name>
    <dbReference type="NCBI Taxonomy" id="6945"/>
    <lineage>
        <taxon>Eukaryota</taxon>
        <taxon>Metazoa</taxon>
        <taxon>Ecdysozoa</taxon>
        <taxon>Arthropoda</taxon>
        <taxon>Chelicerata</taxon>
        <taxon>Arachnida</taxon>
        <taxon>Acari</taxon>
        <taxon>Parasitiformes</taxon>
        <taxon>Ixodida</taxon>
        <taxon>Ixodoidea</taxon>
        <taxon>Ixodidae</taxon>
        <taxon>Ixodinae</taxon>
        <taxon>Ixodes</taxon>
    </lineage>
</organism>
<dbReference type="EMBL" id="ABJB010213081">
    <property type="status" value="NOT_ANNOTATED_CDS"/>
    <property type="molecule type" value="Genomic_DNA"/>
</dbReference>
<dbReference type="InterPro" id="IPR007855">
    <property type="entry name" value="RDRP"/>
</dbReference>
<dbReference type="EMBL" id="ABJB010558922">
    <property type="status" value="NOT_ANNOTATED_CDS"/>
    <property type="molecule type" value="Genomic_DNA"/>
</dbReference>
<dbReference type="VEuPathDB" id="VectorBase:ISCI008904"/>
<dbReference type="PANTHER" id="PTHR23079:SF55">
    <property type="entry name" value="RNA-DIRECTED RNA POLYMERASE"/>
    <property type="match status" value="1"/>
</dbReference>
<dbReference type="HOGENOM" id="CLU_001366_3_3_1"/>
<keyword evidence="1" id="KW-0808">Transferase</keyword>
<evidence type="ECO:0000313" key="5">
    <source>
        <dbReference type="Proteomes" id="UP000001555"/>
    </source>
</evidence>
<dbReference type="GO" id="GO:0003723">
    <property type="term" value="F:RNA binding"/>
    <property type="evidence" value="ECO:0007669"/>
    <property type="project" value="UniProtKB-KW"/>
</dbReference>
<evidence type="ECO:0000313" key="4">
    <source>
        <dbReference type="EnsemblMetazoa" id="ISCW008904-PA"/>
    </source>
</evidence>
<dbReference type="EMBL" id="ABJB010238367">
    <property type="status" value="NOT_ANNOTATED_CDS"/>
    <property type="molecule type" value="Genomic_DNA"/>
</dbReference>
<keyword evidence="1 3" id="KW-0696">RNA-directed RNA polymerase</keyword>
<protein>
    <recommendedName>
        <fullName evidence="1">RNA-dependent RNA polymerase</fullName>
        <ecNumber evidence="1">2.7.7.48</ecNumber>
    </recommendedName>
</protein>
<evidence type="ECO:0000313" key="3">
    <source>
        <dbReference type="EMBL" id="EEC12909.1"/>
    </source>
</evidence>
<evidence type="ECO:0000256" key="1">
    <source>
        <dbReference type="RuleBase" id="RU363098"/>
    </source>
</evidence>
<keyword evidence="1" id="KW-0694">RNA-binding</keyword>
<comment type="similarity">
    <text evidence="1">Belongs to the RdRP family.</text>
</comment>
<comment type="catalytic activity">
    <reaction evidence="1">
        <text>RNA(n) + a ribonucleoside 5'-triphosphate = RNA(n+1) + diphosphate</text>
        <dbReference type="Rhea" id="RHEA:21248"/>
        <dbReference type="Rhea" id="RHEA-COMP:14527"/>
        <dbReference type="Rhea" id="RHEA-COMP:17342"/>
        <dbReference type="ChEBI" id="CHEBI:33019"/>
        <dbReference type="ChEBI" id="CHEBI:61557"/>
        <dbReference type="ChEBI" id="CHEBI:140395"/>
        <dbReference type="EC" id="2.7.7.48"/>
    </reaction>
</comment>
<proteinExistence type="inferred from homology"/>
<dbReference type="EMBL" id="ABJB010665797">
    <property type="status" value="NOT_ANNOTATED_CDS"/>
    <property type="molecule type" value="Genomic_DNA"/>
</dbReference>
<dbReference type="GO" id="GO:0031380">
    <property type="term" value="C:nuclear RNA-directed RNA polymerase complex"/>
    <property type="evidence" value="ECO:0000318"/>
    <property type="project" value="GO_Central"/>
</dbReference>
<gene>
    <name evidence="3" type="ORF">IscW_ISCW008904</name>
</gene>
<dbReference type="EC" id="2.7.7.48" evidence="1"/>
<feature type="non-terminal residue" evidence="3">
    <location>
        <position position="1"/>
    </location>
</feature>
<evidence type="ECO:0000259" key="2">
    <source>
        <dbReference type="Pfam" id="PF05183"/>
    </source>
</evidence>
<dbReference type="VEuPathDB" id="VectorBase:ISCW008904"/>
<dbReference type="OrthoDB" id="6513042at2759"/>
<accession>B7Q237</accession>
<dbReference type="EMBL" id="ABJB010037070">
    <property type="status" value="NOT_ANNOTATED_CDS"/>
    <property type="molecule type" value="Genomic_DNA"/>
</dbReference>
<dbReference type="Proteomes" id="UP000001555">
    <property type="component" value="Unassembled WGS sequence"/>
</dbReference>
<dbReference type="EMBL" id="ABJB010143145">
    <property type="status" value="NOT_ANNOTATED_CDS"/>
    <property type="molecule type" value="Genomic_DNA"/>
</dbReference>
<dbReference type="InterPro" id="IPR057596">
    <property type="entry name" value="RDRP_core"/>
</dbReference>
<keyword evidence="1" id="KW-0548">Nucleotidyltransferase</keyword>
<reference evidence="3 5" key="1">
    <citation type="submission" date="2008-03" db="EMBL/GenBank/DDBJ databases">
        <title>Annotation of Ixodes scapularis.</title>
        <authorList>
            <consortium name="Ixodes scapularis Genome Project Consortium"/>
            <person name="Caler E."/>
            <person name="Hannick L.I."/>
            <person name="Bidwell S."/>
            <person name="Joardar V."/>
            <person name="Thiagarajan M."/>
            <person name="Amedeo P."/>
            <person name="Galinsky K.J."/>
            <person name="Schobel S."/>
            <person name="Inman J."/>
            <person name="Hostetler J."/>
            <person name="Miller J."/>
            <person name="Hammond M."/>
            <person name="Megy K."/>
            <person name="Lawson D."/>
            <person name="Kodira C."/>
            <person name="Sutton G."/>
            <person name="Meyer J."/>
            <person name="Hill C.A."/>
            <person name="Birren B."/>
            <person name="Nene V."/>
            <person name="Collins F."/>
            <person name="Alarcon-Chaidez F."/>
            <person name="Wikel S."/>
            <person name="Strausberg R."/>
        </authorList>
    </citation>
    <scope>NUCLEOTIDE SEQUENCE [LARGE SCALE GENOMIC DNA]</scope>
    <source>
        <strain evidence="5">Wikel</strain>
        <strain evidence="3">Wikel colony</strain>
    </source>
</reference>